<dbReference type="Gene3D" id="3.30.457.10">
    <property type="entry name" value="Copper amine oxidase-like, N-terminal domain"/>
    <property type="match status" value="1"/>
</dbReference>
<dbReference type="OrthoDB" id="1954422at2"/>
<sequence length="389" mass="41897">MKKWCASLGAILLSLVLAVPAFAAQTPIKVYVDGAQVSFPAGSPYILNSSVMVPFRAVFESLGLTVGWDPSTKSVTGTSNGLAITLTVGSNRASVNNVVSKLLAAPVQNGGTVYVPLRFIGEATGGDVKWDPAARSVQISKPAADTGNSEADITAVINKLNDYFNAEDEAGVKSLAASGSSFANSLDSLDSMFKYYDLKYELKSLSVVSATASDATVSTVEINTRTGGYYVPNSQDETIYYLVNTDGSWKVSKITTEKSTILLTREQGITKANVPVSEQAAIHTLLTNHYQNMNTENVAGVMSGLTSYDDKDYTDAQQSALEKFFQQYDLSYFVKSSNIFYYGDGEAAVYVELQVTDKSDSSTTDQTLILVVDKYDRTWSISDSYTVSP</sequence>
<dbReference type="Pfam" id="PF07833">
    <property type="entry name" value="Cu_amine_oxidN1"/>
    <property type="match status" value="1"/>
</dbReference>
<dbReference type="Proteomes" id="UP000029507">
    <property type="component" value="Chromosome"/>
</dbReference>
<feature type="signal peptide" evidence="1">
    <location>
        <begin position="1"/>
        <end position="23"/>
    </location>
</feature>
<feature type="chain" id="PRO_5001846828" description="Copper amine oxidase-like N-terminal domain-containing protein" evidence="1">
    <location>
        <begin position="24"/>
        <end position="389"/>
    </location>
</feature>
<dbReference type="STRING" id="169760.PSTEL_22525"/>
<name>A0A089LX59_9BACL</name>
<protein>
    <recommendedName>
        <fullName evidence="2">Copper amine oxidase-like N-terminal domain-containing protein</fullName>
    </recommendedName>
</protein>
<keyword evidence="1" id="KW-0732">Signal</keyword>
<evidence type="ECO:0000313" key="3">
    <source>
        <dbReference type="EMBL" id="AIQ65477.1"/>
    </source>
</evidence>
<accession>A0A089LX59</accession>
<evidence type="ECO:0000259" key="2">
    <source>
        <dbReference type="Pfam" id="PF07833"/>
    </source>
</evidence>
<reference evidence="3 4" key="1">
    <citation type="submission" date="2014-08" db="EMBL/GenBank/DDBJ databases">
        <title>Comparative genomics of the Paenibacillus odorifer group.</title>
        <authorList>
            <person name="den Bakker H.C."/>
            <person name="Tsai Y.-C."/>
            <person name="Martin N."/>
            <person name="Korlach J."/>
            <person name="Wiedmann M."/>
        </authorList>
    </citation>
    <scope>NUCLEOTIDE SEQUENCE [LARGE SCALE GENOMIC DNA]</scope>
    <source>
        <strain evidence="3 4">DSM 14472</strain>
    </source>
</reference>
<feature type="domain" description="Copper amine oxidase-like N-terminal" evidence="2">
    <location>
        <begin position="32"/>
        <end position="139"/>
    </location>
</feature>
<dbReference type="HOGENOM" id="CLU_696070_0_0_9"/>
<dbReference type="InterPro" id="IPR012854">
    <property type="entry name" value="Cu_amine_oxidase-like_N"/>
</dbReference>
<evidence type="ECO:0000313" key="4">
    <source>
        <dbReference type="Proteomes" id="UP000029507"/>
    </source>
</evidence>
<dbReference type="AlphaFoldDB" id="A0A089LX59"/>
<dbReference type="EMBL" id="CP009286">
    <property type="protein sequence ID" value="AIQ65477.1"/>
    <property type="molecule type" value="Genomic_DNA"/>
</dbReference>
<dbReference type="InterPro" id="IPR036582">
    <property type="entry name" value="Mao_N_sf"/>
</dbReference>
<dbReference type="RefSeq" id="WP_038698569.1">
    <property type="nucleotide sequence ID" value="NZ_CP009286.1"/>
</dbReference>
<gene>
    <name evidence="3" type="ORF">PSTEL_22525</name>
</gene>
<dbReference type="SUPFAM" id="SSF55383">
    <property type="entry name" value="Copper amine oxidase, domain N"/>
    <property type="match status" value="1"/>
</dbReference>
<keyword evidence="4" id="KW-1185">Reference proteome</keyword>
<proteinExistence type="predicted"/>
<evidence type="ECO:0000256" key="1">
    <source>
        <dbReference type="SAM" id="SignalP"/>
    </source>
</evidence>
<organism evidence="3 4">
    <name type="scientific">Paenibacillus stellifer</name>
    <dbReference type="NCBI Taxonomy" id="169760"/>
    <lineage>
        <taxon>Bacteria</taxon>
        <taxon>Bacillati</taxon>
        <taxon>Bacillota</taxon>
        <taxon>Bacilli</taxon>
        <taxon>Bacillales</taxon>
        <taxon>Paenibacillaceae</taxon>
        <taxon>Paenibacillus</taxon>
    </lineage>
</organism>
<dbReference type="KEGG" id="pste:PSTEL_22525"/>